<dbReference type="RefSeq" id="WP_281791691.1">
    <property type="nucleotide sequence ID" value="NZ_BSDR01000001.1"/>
</dbReference>
<dbReference type="Pfam" id="PF01075">
    <property type="entry name" value="Glyco_transf_9"/>
    <property type="match status" value="1"/>
</dbReference>
<dbReference type="GO" id="GO:0005886">
    <property type="term" value="C:plasma membrane"/>
    <property type="evidence" value="ECO:0007669"/>
    <property type="project" value="UniProtKB-SubCell"/>
</dbReference>
<dbReference type="AlphaFoldDB" id="A0A9W6D1Q6"/>
<evidence type="ECO:0000256" key="10">
    <source>
        <dbReference type="ARBA" id="ARBA00044190"/>
    </source>
</evidence>
<dbReference type="PANTHER" id="PTHR30160:SF1">
    <property type="entry name" value="LIPOPOLYSACCHARIDE 1,2-N-ACETYLGLUCOSAMINETRANSFERASE-RELATED"/>
    <property type="match status" value="1"/>
</dbReference>
<keyword evidence="7" id="KW-0448">Lipopolysaccharide biosynthesis</keyword>
<evidence type="ECO:0000256" key="4">
    <source>
        <dbReference type="ARBA" id="ARBA00022519"/>
    </source>
</evidence>
<keyword evidence="14" id="KW-1185">Reference proteome</keyword>
<keyword evidence="8" id="KW-0472">Membrane</keyword>
<keyword evidence="5" id="KW-0328">Glycosyltransferase</keyword>
<comment type="caution">
    <text evidence="13">The sequence shown here is derived from an EMBL/GenBank/DDBJ whole genome shotgun (WGS) entry which is preliminary data.</text>
</comment>
<evidence type="ECO:0000313" key="14">
    <source>
        <dbReference type="Proteomes" id="UP001144372"/>
    </source>
</evidence>
<dbReference type="PANTHER" id="PTHR30160">
    <property type="entry name" value="TETRAACYLDISACCHARIDE 4'-KINASE-RELATED"/>
    <property type="match status" value="1"/>
</dbReference>
<evidence type="ECO:0000256" key="3">
    <source>
        <dbReference type="ARBA" id="ARBA00022475"/>
    </source>
</evidence>
<sequence length="358" mass="40166">MPQQRSSDWAGETRSLHLDVSPAKILIVKPSALGDIVHSLPFLNAVRERFPKAEIHWVVARGLHGILEDHPMIHRLWIIDKDQWKRLSRIGETFSQLRHLFSAIRRERFDMVVDLQGLFRSGIISYATGAKRRIGFKEAREGSPLFYTHRICGGRDIHAVERYMKIAAFLGCNTARLRFPLPPFPTRIPLMDSLPEDYIVLAPSAGTRVKRWPPERFGELAARLPFTSVIVAGKADVPLAERVLAASAGKAISLAGKTSMKELLAVIQKAKFVVSNDTGPMHIAAALEVPVFAIFGPTNPLRTGPYGAIHTIIREDLSCSPCYRRKECADVQCMKNLTLERVLGIIDERSNSKDFFRQ</sequence>
<evidence type="ECO:0000256" key="8">
    <source>
        <dbReference type="ARBA" id="ARBA00023136"/>
    </source>
</evidence>
<keyword evidence="4" id="KW-0997">Cell inner membrane</keyword>
<accession>A0A9W6D1Q6</accession>
<proteinExistence type="predicted"/>
<dbReference type="EMBL" id="BSDR01000001">
    <property type="protein sequence ID" value="GLI32637.1"/>
    <property type="molecule type" value="Genomic_DNA"/>
</dbReference>
<evidence type="ECO:0000256" key="12">
    <source>
        <dbReference type="ARBA" id="ARBA00049201"/>
    </source>
</evidence>
<evidence type="ECO:0000256" key="2">
    <source>
        <dbReference type="ARBA" id="ARBA00004713"/>
    </source>
</evidence>
<keyword evidence="6" id="KW-0808">Transferase</keyword>
<dbReference type="SUPFAM" id="SSF53756">
    <property type="entry name" value="UDP-Glycosyltransferase/glycogen phosphorylase"/>
    <property type="match status" value="1"/>
</dbReference>
<gene>
    <name evidence="13" type="primary">rfaF</name>
    <name evidence="13" type="ORF">DAMNIGENAA_00700</name>
</gene>
<evidence type="ECO:0000256" key="9">
    <source>
        <dbReference type="ARBA" id="ARBA00044041"/>
    </source>
</evidence>
<dbReference type="InterPro" id="IPR002201">
    <property type="entry name" value="Glyco_trans_9"/>
</dbReference>
<dbReference type="NCBIfam" id="TIGR02193">
    <property type="entry name" value="heptsyl_trn_I"/>
    <property type="match status" value="1"/>
</dbReference>
<organism evidence="13 14">
    <name type="scientific">Desulforhabdus amnigena</name>
    <dbReference type="NCBI Taxonomy" id="40218"/>
    <lineage>
        <taxon>Bacteria</taxon>
        <taxon>Pseudomonadati</taxon>
        <taxon>Thermodesulfobacteriota</taxon>
        <taxon>Syntrophobacteria</taxon>
        <taxon>Syntrophobacterales</taxon>
        <taxon>Syntrophobacteraceae</taxon>
        <taxon>Desulforhabdus</taxon>
    </lineage>
</organism>
<dbReference type="GO" id="GO:0009244">
    <property type="term" value="P:lipopolysaccharide core region biosynthetic process"/>
    <property type="evidence" value="ECO:0007669"/>
    <property type="project" value="InterPro"/>
</dbReference>
<name>A0A9W6D1Q6_9BACT</name>
<evidence type="ECO:0000256" key="11">
    <source>
        <dbReference type="ARBA" id="ARBA00044330"/>
    </source>
</evidence>
<comment type="subcellular location">
    <subcellularLocation>
        <location evidence="1">Cell inner membrane</location>
        <topology evidence="1">Peripheral membrane protein</topology>
        <orientation evidence="1">Cytoplasmic side</orientation>
    </subcellularLocation>
</comment>
<dbReference type="GO" id="GO:0008713">
    <property type="term" value="F:ADP-heptose-lipopolysaccharide heptosyltransferase activity"/>
    <property type="evidence" value="ECO:0007669"/>
    <property type="project" value="TreeGrafter"/>
</dbReference>
<evidence type="ECO:0000256" key="5">
    <source>
        <dbReference type="ARBA" id="ARBA00022676"/>
    </source>
</evidence>
<evidence type="ECO:0000313" key="13">
    <source>
        <dbReference type="EMBL" id="GLI32637.1"/>
    </source>
</evidence>
<dbReference type="EC" id="2.4.99.23" evidence="9"/>
<evidence type="ECO:0000256" key="1">
    <source>
        <dbReference type="ARBA" id="ARBA00004515"/>
    </source>
</evidence>
<protein>
    <recommendedName>
        <fullName evidence="10">Lipopolysaccharide heptosyltransferase 1</fullName>
        <ecNumber evidence="9">2.4.99.23</ecNumber>
    </recommendedName>
    <alternativeName>
        <fullName evidence="11">ADP-heptose:lipopolysaccharide heptosyltransferase I</fullName>
    </alternativeName>
</protein>
<dbReference type="InterPro" id="IPR011908">
    <property type="entry name" value="LipoPS_heptosylTferase-I"/>
</dbReference>
<dbReference type="CDD" id="cd03789">
    <property type="entry name" value="GT9_LPS_heptosyltransferase"/>
    <property type="match status" value="1"/>
</dbReference>
<comment type="pathway">
    <text evidence="2">Bacterial outer membrane biogenesis; LPS core biosynthesis.</text>
</comment>
<dbReference type="Proteomes" id="UP001144372">
    <property type="component" value="Unassembled WGS sequence"/>
</dbReference>
<reference evidence="13" key="1">
    <citation type="submission" date="2022-12" db="EMBL/GenBank/DDBJ databases">
        <title>Reference genome sequencing for broad-spectrum identification of bacterial and archaeal isolates by mass spectrometry.</title>
        <authorList>
            <person name="Sekiguchi Y."/>
            <person name="Tourlousse D.M."/>
        </authorList>
    </citation>
    <scope>NUCLEOTIDE SEQUENCE</scope>
    <source>
        <strain evidence="13">ASRB1</strain>
    </source>
</reference>
<dbReference type="InterPro" id="IPR051199">
    <property type="entry name" value="LPS_LOS_Heptosyltrfase"/>
</dbReference>
<evidence type="ECO:0000256" key="7">
    <source>
        <dbReference type="ARBA" id="ARBA00022985"/>
    </source>
</evidence>
<dbReference type="Gene3D" id="3.40.50.2000">
    <property type="entry name" value="Glycogen Phosphorylase B"/>
    <property type="match status" value="2"/>
</dbReference>
<comment type="catalytic activity">
    <reaction evidence="12">
        <text>an alpha-Kdo-(2-&gt;4)-alpha-Kdo-(2-&gt;6)-lipid A + ADP-L-glycero-beta-D-manno-heptose = an L-alpha-D-Hep-(1-&gt;5)-[alpha-Kdo-(2-&gt;4)]-alpha-Kdo-(2-&gt;6)-lipid A + ADP + H(+)</text>
        <dbReference type="Rhea" id="RHEA:74067"/>
        <dbReference type="ChEBI" id="CHEBI:15378"/>
        <dbReference type="ChEBI" id="CHEBI:61506"/>
        <dbReference type="ChEBI" id="CHEBI:176431"/>
        <dbReference type="ChEBI" id="CHEBI:193068"/>
        <dbReference type="ChEBI" id="CHEBI:456216"/>
        <dbReference type="EC" id="2.4.99.23"/>
    </reaction>
</comment>
<keyword evidence="3" id="KW-1003">Cell membrane</keyword>
<dbReference type="GO" id="GO:0005829">
    <property type="term" value="C:cytosol"/>
    <property type="evidence" value="ECO:0007669"/>
    <property type="project" value="TreeGrafter"/>
</dbReference>
<evidence type="ECO:0000256" key="6">
    <source>
        <dbReference type="ARBA" id="ARBA00022679"/>
    </source>
</evidence>